<dbReference type="SMART" id="SM00360">
    <property type="entry name" value="RRM"/>
    <property type="match status" value="1"/>
</dbReference>
<dbReference type="InterPro" id="IPR035979">
    <property type="entry name" value="RBD_domain_sf"/>
</dbReference>
<dbReference type="SUPFAM" id="SSF54928">
    <property type="entry name" value="RNA-binding domain, RBD"/>
    <property type="match status" value="1"/>
</dbReference>
<dbReference type="Pfam" id="PF00076">
    <property type="entry name" value="RRM_1"/>
    <property type="match status" value="1"/>
</dbReference>
<dbReference type="AlphaFoldDB" id="A0A316UPB6"/>
<dbReference type="RefSeq" id="XP_025361754.1">
    <property type="nucleotide sequence ID" value="XM_025509238.1"/>
</dbReference>
<keyword evidence="8" id="KW-1185">Reference proteome</keyword>
<dbReference type="PANTHER" id="PTHR48039">
    <property type="entry name" value="RNA-BINDING MOTIF PROTEIN 14B"/>
    <property type="match status" value="1"/>
</dbReference>
<dbReference type="GO" id="GO:0005730">
    <property type="term" value="C:nucleolus"/>
    <property type="evidence" value="ECO:0007669"/>
    <property type="project" value="TreeGrafter"/>
</dbReference>
<feature type="region of interest" description="Disordered" evidence="5">
    <location>
        <begin position="122"/>
        <end position="227"/>
    </location>
</feature>
<dbReference type="Proteomes" id="UP000245884">
    <property type="component" value="Unassembled WGS sequence"/>
</dbReference>
<evidence type="ECO:0000313" key="8">
    <source>
        <dbReference type="Proteomes" id="UP000245884"/>
    </source>
</evidence>
<feature type="compositionally biased region" description="Low complexity" evidence="5">
    <location>
        <begin position="1"/>
        <end position="14"/>
    </location>
</feature>
<sequence length="227" mass="24782">MAAATASTSAAGAGNEQPNTSLYVHNLNTKTKKPELRRQLYSLFSTYGPVISIVATRAAGMRGQAFVVFRDLSSATAARRALDGFEFYERGLRIEYAREKSKATLLEERGPEGIWDVQAQVQAGKKDRVTYSSAGADRVGRERKRAREEARERGEKVKEDESDEDEEEEEDDEPPAKAAKVAENGDTAAPPPQPAAGGQEEDEEDEDEMDMADSDSDDETGPKPPPA</sequence>
<accession>A0A316UPB6</accession>
<feature type="domain" description="RRM" evidence="6">
    <location>
        <begin position="20"/>
        <end position="99"/>
    </location>
</feature>
<dbReference type="InterPro" id="IPR000504">
    <property type="entry name" value="RRM_dom"/>
</dbReference>
<dbReference type="Gene3D" id="3.30.70.330">
    <property type="match status" value="1"/>
</dbReference>
<evidence type="ECO:0000313" key="7">
    <source>
        <dbReference type="EMBL" id="PWN27142.1"/>
    </source>
</evidence>
<evidence type="ECO:0000256" key="2">
    <source>
        <dbReference type="ARBA" id="ARBA00022884"/>
    </source>
</evidence>
<keyword evidence="2 4" id="KW-0694">RNA-binding</keyword>
<dbReference type="InterPro" id="IPR051945">
    <property type="entry name" value="RRM_MRD1_RNA_proc_ribogen"/>
</dbReference>
<dbReference type="EMBL" id="KZ819669">
    <property type="protein sequence ID" value="PWN27142.1"/>
    <property type="molecule type" value="Genomic_DNA"/>
</dbReference>
<evidence type="ECO:0000256" key="3">
    <source>
        <dbReference type="ARBA" id="ARBA00023242"/>
    </source>
</evidence>
<proteinExistence type="predicted"/>
<name>A0A316UPB6_9BASI</name>
<dbReference type="STRING" id="1569628.A0A316UPB6"/>
<evidence type="ECO:0000259" key="6">
    <source>
        <dbReference type="PROSITE" id="PS50102"/>
    </source>
</evidence>
<organism evidence="7 8">
    <name type="scientific">Jaminaea rosea</name>
    <dbReference type="NCBI Taxonomy" id="1569628"/>
    <lineage>
        <taxon>Eukaryota</taxon>
        <taxon>Fungi</taxon>
        <taxon>Dikarya</taxon>
        <taxon>Basidiomycota</taxon>
        <taxon>Ustilaginomycotina</taxon>
        <taxon>Exobasidiomycetes</taxon>
        <taxon>Microstromatales</taxon>
        <taxon>Microstromatales incertae sedis</taxon>
        <taxon>Jaminaea</taxon>
    </lineage>
</organism>
<feature type="compositionally biased region" description="Basic and acidic residues" evidence="5">
    <location>
        <begin position="145"/>
        <end position="159"/>
    </location>
</feature>
<gene>
    <name evidence="7" type="ORF">BDZ90DRAFT_280064</name>
</gene>
<dbReference type="InterPro" id="IPR012677">
    <property type="entry name" value="Nucleotide-bd_a/b_plait_sf"/>
</dbReference>
<comment type="subcellular location">
    <subcellularLocation>
        <location evidence="1">Nucleus</location>
    </subcellularLocation>
</comment>
<protein>
    <submittedName>
        <fullName evidence="7">RNA-binding domain-containing protein</fullName>
    </submittedName>
</protein>
<evidence type="ECO:0000256" key="1">
    <source>
        <dbReference type="ARBA" id="ARBA00004123"/>
    </source>
</evidence>
<feature type="compositionally biased region" description="Acidic residues" evidence="5">
    <location>
        <begin position="160"/>
        <end position="173"/>
    </location>
</feature>
<keyword evidence="3" id="KW-0539">Nucleus</keyword>
<evidence type="ECO:0000256" key="4">
    <source>
        <dbReference type="PROSITE-ProRule" id="PRU00176"/>
    </source>
</evidence>
<feature type="compositionally biased region" description="Acidic residues" evidence="5">
    <location>
        <begin position="199"/>
        <end position="219"/>
    </location>
</feature>
<dbReference type="FunFam" id="3.30.70.330:FF:000039">
    <property type="entry name" value="U1 small nuclear ribonucleoprotein A"/>
    <property type="match status" value="1"/>
</dbReference>
<dbReference type="GeneID" id="37031061"/>
<dbReference type="PROSITE" id="PS50102">
    <property type="entry name" value="RRM"/>
    <property type="match status" value="1"/>
</dbReference>
<dbReference type="CDD" id="cd12246">
    <property type="entry name" value="RRM1_U1A_like"/>
    <property type="match status" value="1"/>
</dbReference>
<dbReference type="PANTHER" id="PTHR48039:SF1">
    <property type="entry name" value="RNA BINDING MOTIF PROTEIN 14 ISOFORM X1"/>
    <property type="match status" value="1"/>
</dbReference>
<dbReference type="GO" id="GO:0003729">
    <property type="term" value="F:mRNA binding"/>
    <property type="evidence" value="ECO:0007669"/>
    <property type="project" value="TreeGrafter"/>
</dbReference>
<feature type="region of interest" description="Disordered" evidence="5">
    <location>
        <begin position="1"/>
        <end position="22"/>
    </location>
</feature>
<dbReference type="OrthoDB" id="277802at2759"/>
<reference evidence="7 8" key="1">
    <citation type="journal article" date="2018" name="Mol. Biol. Evol.">
        <title>Broad Genomic Sampling Reveals a Smut Pathogenic Ancestry of the Fungal Clade Ustilaginomycotina.</title>
        <authorList>
            <person name="Kijpornyongpan T."/>
            <person name="Mondo S.J."/>
            <person name="Barry K."/>
            <person name="Sandor L."/>
            <person name="Lee J."/>
            <person name="Lipzen A."/>
            <person name="Pangilinan J."/>
            <person name="LaButti K."/>
            <person name="Hainaut M."/>
            <person name="Henrissat B."/>
            <person name="Grigoriev I.V."/>
            <person name="Spatafora J.W."/>
            <person name="Aime M.C."/>
        </authorList>
    </citation>
    <scope>NUCLEOTIDE SEQUENCE [LARGE SCALE GENOMIC DNA]</scope>
    <source>
        <strain evidence="7 8">MCA 5214</strain>
    </source>
</reference>
<evidence type="ECO:0000256" key="5">
    <source>
        <dbReference type="SAM" id="MobiDB-lite"/>
    </source>
</evidence>